<feature type="domain" description="DJ-1/PfpI" evidence="1">
    <location>
        <begin position="100"/>
        <end position="197"/>
    </location>
</feature>
<organism evidence="2 3">
    <name type="scientific">Cladorrhinum samala</name>
    <dbReference type="NCBI Taxonomy" id="585594"/>
    <lineage>
        <taxon>Eukaryota</taxon>
        <taxon>Fungi</taxon>
        <taxon>Dikarya</taxon>
        <taxon>Ascomycota</taxon>
        <taxon>Pezizomycotina</taxon>
        <taxon>Sordariomycetes</taxon>
        <taxon>Sordariomycetidae</taxon>
        <taxon>Sordariales</taxon>
        <taxon>Podosporaceae</taxon>
        <taxon>Cladorrhinum</taxon>
    </lineage>
</organism>
<dbReference type="InterPro" id="IPR052158">
    <property type="entry name" value="INH-QAR"/>
</dbReference>
<dbReference type="AlphaFoldDB" id="A0AAV9HL15"/>
<keyword evidence="3" id="KW-1185">Reference proteome</keyword>
<reference evidence="2" key="1">
    <citation type="journal article" date="2023" name="Mol. Phylogenet. Evol.">
        <title>Genome-scale phylogeny and comparative genomics of the fungal order Sordariales.</title>
        <authorList>
            <person name="Hensen N."/>
            <person name="Bonometti L."/>
            <person name="Westerberg I."/>
            <person name="Brannstrom I.O."/>
            <person name="Guillou S."/>
            <person name="Cros-Aarteil S."/>
            <person name="Calhoun S."/>
            <person name="Haridas S."/>
            <person name="Kuo A."/>
            <person name="Mondo S."/>
            <person name="Pangilinan J."/>
            <person name="Riley R."/>
            <person name="LaButti K."/>
            <person name="Andreopoulos B."/>
            <person name="Lipzen A."/>
            <person name="Chen C."/>
            <person name="Yan M."/>
            <person name="Daum C."/>
            <person name="Ng V."/>
            <person name="Clum A."/>
            <person name="Steindorff A."/>
            <person name="Ohm R.A."/>
            <person name="Martin F."/>
            <person name="Silar P."/>
            <person name="Natvig D.O."/>
            <person name="Lalanne C."/>
            <person name="Gautier V."/>
            <person name="Ament-Velasquez S.L."/>
            <person name="Kruys A."/>
            <person name="Hutchinson M.I."/>
            <person name="Powell A.J."/>
            <person name="Barry K."/>
            <person name="Miller A.N."/>
            <person name="Grigoriev I.V."/>
            <person name="Debuchy R."/>
            <person name="Gladieux P."/>
            <person name="Hiltunen Thoren M."/>
            <person name="Johannesson H."/>
        </authorList>
    </citation>
    <scope>NUCLEOTIDE SEQUENCE</scope>
    <source>
        <strain evidence="2">PSN324</strain>
    </source>
</reference>
<sequence>MSQPFNLSNPDRPIHVGVILMAGVTELMDVAPIDMLHGLTKTFLDPVPDALVPPDLKSQALEKVHFHWVSEAGPSVPSRLTSGLSIIPTHDFTTCPPLDLVLIGAHNLGYEPTETELAFVRKAYEQSTAFITVCGGVEVALRAGILSRGKTATGPREMLPMLRQMSGPGTDWVEKRWVRDGKLWTSGALLNGMDLMRGFGEEVWGGKEEKEEKEEKGHGSLVGFMLDMGCFPVRDVDYRDV</sequence>
<dbReference type="EMBL" id="MU865029">
    <property type="protein sequence ID" value="KAK4459726.1"/>
    <property type="molecule type" value="Genomic_DNA"/>
</dbReference>
<proteinExistence type="predicted"/>
<evidence type="ECO:0000259" key="1">
    <source>
        <dbReference type="Pfam" id="PF01965"/>
    </source>
</evidence>
<accession>A0AAV9HL15</accession>
<name>A0AAV9HL15_9PEZI</name>
<comment type="caution">
    <text evidence="2">The sequence shown here is derived from an EMBL/GenBank/DDBJ whole genome shotgun (WGS) entry which is preliminary data.</text>
</comment>
<reference evidence="2" key="2">
    <citation type="submission" date="2023-06" db="EMBL/GenBank/DDBJ databases">
        <authorList>
            <consortium name="Lawrence Berkeley National Laboratory"/>
            <person name="Mondo S.J."/>
            <person name="Hensen N."/>
            <person name="Bonometti L."/>
            <person name="Westerberg I."/>
            <person name="Brannstrom I.O."/>
            <person name="Guillou S."/>
            <person name="Cros-Aarteil S."/>
            <person name="Calhoun S."/>
            <person name="Haridas S."/>
            <person name="Kuo A."/>
            <person name="Pangilinan J."/>
            <person name="Riley R."/>
            <person name="Labutti K."/>
            <person name="Andreopoulos B."/>
            <person name="Lipzen A."/>
            <person name="Chen C."/>
            <person name="Yanf M."/>
            <person name="Daum C."/>
            <person name="Ng V."/>
            <person name="Clum A."/>
            <person name="Steindorff A."/>
            <person name="Ohm R."/>
            <person name="Martin F."/>
            <person name="Silar P."/>
            <person name="Natvig D."/>
            <person name="Lalanne C."/>
            <person name="Gautier V."/>
            <person name="Ament-Velasquez S.L."/>
            <person name="Kruys A."/>
            <person name="Hutchinson M.I."/>
            <person name="Powell A.J."/>
            <person name="Barry K."/>
            <person name="Miller A.N."/>
            <person name="Grigoriev I.V."/>
            <person name="Debuchy R."/>
            <person name="Gladieux P."/>
            <person name="Thoren M.H."/>
            <person name="Johannesson H."/>
        </authorList>
    </citation>
    <scope>NUCLEOTIDE SEQUENCE</scope>
    <source>
        <strain evidence="2">PSN324</strain>
    </source>
</reference>
<gene>
    <name evidence="2" type="ORF">QBC42DRAFT_182712</name>
</gene>
<dbReference type="Gene3D" id="3.40.50.880">
    <property type="match status" value="1"/>
</dbReference>
<dbReference type="SUPFAM" id="SSF52317">
    <property type="entry name" value="Class I glutamine amidotransferase-like"/>
    <property type="match status" value="1"/>
</dbReference>
<dbReference type="Proteomes" id="UP001321749">
    <property type="component" value="Unassembled WGS sequence"/>
</dbReference>
<evidence type="ECO:0000313" key="2">
    <source>
        <dbReference type="EMBL" id="KAK4459726.1"/>
    </source>
</evidence>
<dbReference type="PANTHER" id="PTHR43130:SF7">
    <property type="entry name" value="DJ-1_PFPI DOMAIN-CONTAINING PROTEIN"/>
    <property type="match status" value="1"/>
</dbReference>
<dbReference type="InterPro" id="IPR029062">
    <property type="entry name" value="Class_I_gatase-like"/>
</dbReference>
<dbReference type="PANTHER" id="PTHR43130">
    <property type="entry name" value="ARAC-FAMILY TRANSCRIPTIONAL REGULATOR"/>
    <property type="match status" value="1"/>
</dbReference>
<dbReference type="Pfam" id="PF01965">
    <property type="entry name" value="DJ-1_PfpI"/>
    <property type="match status" value="1"/>
</dbReference>
<protein>
    <submittedName>
        <fullName evidence="2">Class I glutamine amidotransferase-like protein</fullName>
    </submittedName>
</protein>
<dbReference type="InterPro" id="IPR002818">
    <property type="entry name" value="DJ-1/PfpI"/>
</dbReference>
<evidence type="ECO:0000313" key="3">
    <source>
        <dbReference type="Proteomes" id="UP001321749"/>
    </source>
</evidence>
<keyword evidence="2" id="KW-0315">Glutamine amidotransferase</keyword>